<geneLocation type="plasmid" evidence="1 3">
    <name>unnamed2</name>
</geneLocation>
<dbReference type="EMBL" id="CP050473">
    <property type="protein sequence ID" value="UTZ35041.1"/>
    <property type="molecule type" value="Genomic_DNA"/>
</dbReference>
<evidence type="ECO:0000313" key="3">
    <source>
        <dbReference type="Proteomes" id="UP001059912"/>
    </source>
</evidence>
<sequence length="97" mass="10768">MKSIWDCDHFAPSTAVSAGMKAKLPMVSALPEDPRVEIPFKDIVVDIPYNTTLGGALEVVEDHAREYVKSHGATDIRQYFIEDVIISSNEITFVWGS</sequence>
<name>A0ABY5IQA5_9VIBR</name>
<dbReference type="Proteomes" id="UP001059912">
    <property type="component" value="Plasmid unnamed2"/>
</dbReference>
<dbReference type="EMBL" id="CP050473">
    <property type="protein sequence ID" value="UTZ35132.1"/>
    <property type="molecule type" value="Genomic_DNA"/>
</dbReference>
<protein>
    <submittedName>
        <fullName evidence="1">Uncharacterized protein</fullName>
    </submittedName>
</protein>
<organism evidence="1 3">
    <name type="scientific">Vibrio campbellii</name>
    <dbReference type="NCBI Taxonomy" id="680"/>
    <lineage>
        <taxon>Bacteria</taxon>
        <taxon>Pseudomonadati</taxon>
        <taxon>Pseudomonadota</taxon>
        <taxon>Gammaproteobacteria</taxon>
        <taxon>Vibrionales</taxon>
        <taxon>Vibrionaceae</taxon>
        <taxon>Vibrio</taxon>
    </lineage>
</organism>
<keyword evidence="3" id="KW-1185">Reference proteome</keyword>
<proteinExistence type="predicted"/>
<evidence type="ECO:0000313" key="1">
    <source>
        <dbReference type="EMBL" id="UTZ35041.1"/>
    </source>
</evidence>
<reference evidence="1" key="1">
    <citation type="submission" date="2020-03" db="EMBL/GenBank/DDBJ databases">
        <title>Five strains of Vibrio campbellii isolated from Mariana Trench.</title>
        <authorList>
            <person name="Liang J."/>
            <person name="Zhang X.-H."/>
        </authorList>
    </citation>
    <scope>NUCLEOTIDE SEQUENCE</scope>
    <source>
        <strain evidence="1">LJC013</strain>
        <plasmid evidence="1">unnamed2</plasmid>
    </source>
</reference>
<evidence type="ECO:0000313" key="2">
    <source>
        <dbReference type="EMBL" id="UTZ35132.1"/>
    </source>
</evidence>
<gene>
    <name evidence="1" type="ORF">HB762_27645</name>
    <name evidence="2" type="ORF">HB762_28125</name>
</gene>
<accession>A0ABY5IQA5</accession>
<keyword evidence="1" id="KW-0614">Plasmid</keyword>
<dbReference type="RefSeq" id="WP_255905374.1">
    <property type="nucleotide sequence ID" value="NZ_CP050473.1"/>
</dbReference>